<keyword evidence="4 8" id="KW-1003">Cell membrane</keyword>
<keyword evidence="5 8" id="KW-0812">Transmembrane</keyword>
<dbReference type="PANTHER" id="PTHR30269:SF37">
    <property type="entry name" value="MEMBRANE TRANSPORTER PROTEIN"/>
    <property type="match status" value="1"/>
</dbReference>
<feature type="transmembrane region" description="Helical" evidence="8">
    <location>
        <begin position="95"/>
        <end position="113"/>
    </location>
</feature>
<keyword evidence="10" id="KW-1185">Reference proteome</keyword>
<accession>A0ABW5ULH0</accession>
<evidence type="ECO:0000256" key="5">
    <source>
        <dbReference type="ARBA" id="ARBA00022692"/>
    </source>
</evidence>
<evidence type="ECO:0000313" key="10">
    <source>
        <dbReference type="Proteomes" id="UP001597463"/>
    </source>
</evidence>
<dbReference type="Pfam" id="PF01925">
    <property type="entry name" value="TauE"/>
    <property type="match status" value="1"/>
</dbReference>
<name>A0ABW5ULH0_9BURK</name>
<comment type="subcellular location">
    <subcellularLocation>
        <location evidence="1 8">Cell membrane</location>
        <topology evidence="1 8">Multi-pass membrane protein</topology>
    </subcellularLocation>
</comment>
<feature type="transmembrane region" description="Helical" evidence="8">
    <location>
        <begin position="170"/>
        <end position="189"/>
    </location>
</feature>
<reference evidence="10" key="1">
    <citation type="journal article" date="2019" name="Int. J. Syst. Evol. Microbiol.">
        <title>The Global Catalogue of Microorganisms (GCM) 10K type strain sequencing project: providing services to taxonomists for standard genome sequencing and annotation.</title>
        <authorList>
            <consortium name="The Broad Institute Genomics Platform"/>
            <consortium name="The Broad Institute Genome Sequencing Center for Infectious Disease"/>
            <person name="Wu L."/>
            <person name="Ma J."/>
        </authorList>
    </citation>
    <scope>NUCLEOTIDE SEQUENCE [LARGE SCALE GENOMIC DNA]</scope>
    <source>
        <strain evidence="10">TISTR 1906</strain>
    </source>
</reference>
<dbReference type="RefSeq" id="WP_066477918.1">
    <property type="nucleotide sequence ID" value="NZ_BCNT01000007.1"/>
</dbReference>
<feature type="transmembrane region" description="Helical" evidence="8">
    <location>
        <begin position="70"/>
        <end position="89"/>
    </location>
</feature>
<dbReference type="PANTHER" id="PTHR30269">
    <property type="entry name" value="TRANSMEMBRANE PROTEIN YFCA"/>
    <property type="match status" value="1"/>
</dbReference>
<dbReference type="InterPro" id="IPR052017">
    <property type="entry name" value="TSUP"/>
</dbReference>
<dbReference type="InterPro" id="IPR002781">
    <property type="entry name" value="TM_pro_TauE-like"/>
</dbReference>
<dbReference type="EMBL" id="JBHUMV010000004">
    <property type="protein sequence ID" value="MFD2754396.1"/>
    <property type="molecule type" value="Genomic_DNA"/>
</dbReference>
<organism evidence="9 10">
    <name type="scientific">Comamonas terrae</name>
    <dbReference type="NCBI Taxonomy" id="673548"/>
    <lineage>
        <taxon>Bacteria</taxon>
        <taxon>Pseudomonadati</taxon>
        <taxon>Pseudomonadota</taxon>
        <taxon>Betaproteobacteria</taxon>
        <taxon>Burkholderiales</taxon>
        <taxon>Comamonadaceae</taxon>
        <taxon>Comamonas</taxon>
    </lineage>
</organism>
<evidence type="ECO:0000256" key="2">
    <source>
        <dbReference type="ARBA" id="ARBA00009142"/>
    </source>
</evidence>
<evidence type="ECO:0000256" key="1">
    <source>
        <dbReference type="ARBA" id="ARBA00004651"/>
    </source>
</evidence>
<evidence type="ECO:0000313" key="9">
    <source>
        <dbReference type="EMBL" id="MFD2754396.1"/>
    </source>
</evidence>
<keyword evidence="7 8" id="KW-0472">Membrane</keyword>
<comment type="similarity">
    <text evidence="2 8">Belongs to the 4-toluene sulfonate uptake permease (TSUP) (TC 2.A.102) family.</text>
</comment>
<keyword evidence="6 8" id="KW-1133">Transmembrane helix</keyword>
<evidence type="ECO:0000256" key="3">
    <source>
        <dbReference type="ARBA" id="ARBA00022448"/>
    </source>
</evidence>
<comment type="caution">
    <text evidence="9">The sequence shown here is derived from an EMBL/GenBank/DDBJ whole genome shotgun (WGS) entry which is preliminary data.</text>
</comment>
<evidence type="ECO:0000256" key="4">
    <source>
        <dbReference type="ARBA" id="ARBA00022475"/>
    </source>
</evidence>
<keyword evidence="3" id="KW-0813">Transport</keyword>
<gene>
    <name evidence="9" type="ORF">ACFSW6_09880</name>
</gene>
<protein>
    <recommendedName>
        <fullName evidence="8">Probable membrane transporter protein</fullName>
    </recommendedName>
</protein>
<dbReference type="Proteomes" id="UP001597463">
    <property type="component" value="Unassembled WGS sequence"/>
</dbReference>
<evidence type="ECO:0000256" key="8">
    <source>
        <dbReference type="RuleBase" id="RU363041"/>
    </source>
</evidence>
<feature type="transmembrane region" description="Helical" evidence="8">
    <location>
        <begin position="43"/>
        <end position="61"/>
    </location>
</feature>
<sequence>MEIFIVVALGAAVAGFVQGLSGFAFGMVAMSFWAWVLEPRLAATLAVFGALTGQLVAAFSVRRGFDWRQLAPFLLGGLAGIPLGVSLLPRLDMDWFRLVLGLLLVLWCPAMLLSQRLPRLAAGGRLADGAVGLAGGIMGGIGGFTGTLPTLWCTLRGYERDVQRAIIQNFNLSMLLVTMGTYLASGIVTRSMWPWFATVLPAMLIPSFIGTRVYIGISDMRFRQIVLGLLTFSGLALLVSALPKLWLRLGAQALA</sequence>
<evidence type="ECO:0000256" key="7">
    <source>
        <dbReference type="ARBA" id="ARBA00023136"/>
    </source>
</evidence>
<evidence type="ECO:0000256" key="6">
    <source>
        <dbReference type="ARBA" id="ARBA00022989"/>
    </source>
</evidence>
<proteinExistence type="inferred from homology"/>
<feature type="transmembrane region" description="Helical" evidence="8">
    <location>
        <begin position="195"/>
        <end position="215"/>
    </location>
</feature>
<feature type="transmembrane region" description="Helical" evidence="8">
    <location>
        <begin position="227"/>
        <end position="247"/>
    </location>
</feature>